<name>A0AC59Y8Y3_RANTA</name>
<organism evidence="1 2">
    <name type="scientific">Rangifer tarandus platyrhynchus</name>
    <name type="common">Svalbard reindeer</name>
    <dbReference type="NCBI Taxonomy" id="3082113"/>
    <lineage>
        <taxon>Eukaryota</taxon>
        <taxon>Metazoa</taxon>
        <taxon>Chordata</taxon>
        <taxon>Craniata</taxon>
        <taxon>Vertebrata</taxon>
        <taxon>Euteleostomi</taxon>
        <taxon>Mammalia</taxon>
        <taxon>Eutheria</taxon>
        <taxon>Laurasiatheria</taxon>
        <taxon>Artiodactyla</taxon>
        <taxon>Ruminantia</taxon>
        <taxon>Pecora</taxon>
        <taxon>Cervidae</taxon>
        <taxon>Odocoileinae</taxon>
        <taxon>Rangifer</taxon>
    </lineage>
</organism>
<accession>A0AC59Y8Y3</accession>
<reference evidence="1" key="1">
    <citation type="submission" date="2023-05" db="EMBL/GenBank/DDBJ databases">
        <authorList>
            <consortium name="ELIXIR-Norway"/>
        </authorList>
    </citation>
    <scope>NUCLEOTIDE SEQUENCE</scope>
</reference>
<dbReference type="EMBL" id="OX596095">
    <property type="protein sequence ID" value="CAM9488992.1"/>
    <property type="molecule type" value="Genomic_DNA"/>
</dbReference>
<proteinExistence type="predicted"/>
<sequence>MLALHVDLQGASWLDGTARLAATRLTPGISVCTRTHPNQQLPFLEAGNLIQITKYSISHVPCNNPYASEESKLGVISHVTSQYQEHRAPKYCHVLFISRHFPPESVKKKK</sequence>
<protein>
    <submittedName>
        <fullName evidence="1">Uncharacterized protein</fullName>
    </submittedName>
</protein>
<dbReference type="Proteomes" id="UP001162501">
    <property type="component" value="Chromosome 11"/>
</dbReference>
<evidence type="ECO:0000313" key="1">
    <source>
        <dbReference type="EMBL" id="CAM9488992.1"/>
    </source>
</evidence>
<evidence type="ECO:0000313" key="2">
    <source>
        <dbReference type="Proteomes" id="UP001162501"/>
    </source>
</evidence>
<gene>
    <name evidence="1" type="ORF">MRATA1EN22A_LOCUS3228</name>
</gene>
<reference evidence="1" key="2">
    <citation type="submission" date="2025-03" db="EMBL/GenBank/DDBJ databases">
        <authorList>
            <consortium name="ELIXIR-Norway"/>
            <consortium name="Elixir Norway"/>
        </authorList>
    </citation>
    <scope>NUCLEOTIDE SEQUENCE</scope>
</reference>